<proteinExistence type="predicted"/>
<feature type="region of interest" description="Disordered" evidence="1">
    <location>
        <begin position="1"/>
        <end position="23"/>
    </location>
</feature>
<accession>A0A1Y1JTU3</accession>
<name>A0A1Y1JTU3_PLAGO</name>
<dbReference type="EMBL" id="BDQF01000015">
    <property type="protein sequence ID" value="GAW83324.1"/>
    <property type="molecule type" value="Genomic_DNA"/>
</dbReference>
<comment type="caution">
    <text evidence="2">The sequence shown here is derived from an EMBL/GenBank/DDBJ whole genome shotgun (WGS) entry which is preliminary data.</text>
</comment>
<dbReference type="Proteomes" id="UP000195521">
    <property type="component" value="Unassembled WGS sequence"/>
</dbReference>
<dbReference type="AlphaFoldDB" id="A0A1Y1JTU3"/>
<feature type="region of interest" description="Disordered" evidence="1">
    <location>
        <begin position="107"/>
        <end position="134"/>
    </location>
</feature>
<dbReference type="GeneID" id="39750067"/>
<protein>
    <submittedName>
        <fullName evidence="2">Uncharacterized protein</fullName>
    </submittedName>
</protein>
<keyword evidence="3" id="KW-1185">Reference proteome</keyword>
<dbReference type="RefSeq" id="XP_028545913.1">
    <property type="nucleotide sequence ID" value="XM_028690112.1"/>
</dbReference>
<evidence type="ECO:0000313" key="2">
    <source>
        <dbReference type="EMBL" id="GAW83324.1"/>
    </source>
</evidence>
<organism evidence="2 3">
    <name type="scientific">Plasmodium gonderi</name>
    <dbReference type="NCBI Taxonomy" id="77519"/>
    <lineage>
        <taxon>Eukaryota</taxon>
        <taxon>Sar</taxon>
        <taxon>Alveolata</taxon>
        <taxon>Apicomplexa</taxon>
        <taxon>Aconoidasida</taxon>
        <taxon>Haemosporida</taxon>
        <taxon>Plasmodiidae</taxon>
        <taxon>Plasmodium</taxon>
        <taxon>Plasmodium (Plasmodium)</taxon>
    </lineage>
</organism>
<reference evidence="3" key="1">
    <citation type="submission" date="2017-04" db="EMBL/GenBank/DDBJ databases">
        <title>Plasmodium gonderi genome.</title>
        <authorList>
            <person name="Arisue N."/>
            <person name="Honma H."/>
            <person name="Kawai S."/>
            <person name="Tougan T."/>
            <person name="Tanabe K."/>
            <person name="Horii T."/>
        </authorList>
    </citation>
    <scope>NUCLEOTIDE SEQUENCE [LARGE SCALE GENOMIC DNA]</scope>
    <source>
        <strain evidence="3">ATCC 30045</strain>
    </source>
</reference>
<sequence length="566" mass="66988">MIDNHHNHDEKCSLENSEENKKKLTIPKKKESILCLPKSDKRTFDFSRIINDDNNCEHLQERREDFLEEEHSLFGNPSNMHYKEVHSNCSKQKLEKRKTDVVKKYLQNDDKKKVYDENGSQKNNQKEDKNNEYNEHTIFQETIGSPRVREIVHIEKCISSIEQRKKKDATEGVEMGKEVKEEVLCEKQNEKRIGTNCEKNPGGDVVCEVQIEAEDVMLMEEEEDYLQVETEDGSLSGTLYGSINGSQNGVQNECTDEKKNEKFETVVPNEELINITRLYHTGINKIETIIALYRYYKNNFNQRFREQMNKYNPLIYLYSNNDFENHISVDCISYNDKINAIKKERLSRLVLYIEDINKIKQALKVKQLKELELEHDEKKERFYDANEDIEDFFIFDNAISFINNDGETTFSECENSSFFKDDASIDNFLDENKNKSNDEFNMLNLFNRFSLKNCYMFNINKNLCAIYARTPMIIKKFAEKINSYSNNTEKNDTELNGTKQDDLNFPLEHKNKENYKYYSAATAREHNQNLDAYIQFHCEKWQENMYDIVEVNSLEFDFNRLRCNIM</sequence>
<gene>
    <name evidence="2" type="ORF">PGO_141180</name>
</gene>
<feature type="compositionally biased region" description="Basic and acidic residues" evidence="1">
    <location>
        <begin position="124"/>
        <end position="134"/>
    </location>
</feature>
<dbReference type="OrthoDB" id="376388at2759"/>
<evidence type="ECO:0000256" key="1">
    <source>
        <dbReference type="SAM" id="MobiDB-lite"/>
    </source>
</evidence>
<evidence type="ECO:0000313" key="3">
    <source>
        <dbReference type="Proteomes" id="UP000195521"/>
    </source>
</evidence>
<feature type="compositionally biased region" description="Basic and acidic residues" evidence="1">
    <location>
        <begin position="107"/>
        <end position="116"/>
    </location>
</feature>